<comment type="caution">
    <text evidence="1">The sequence shown here is derived from an EMBL/GenBank/DDBJ whole genome shotgun (WGS) entry which is preliminary data.</text>
</comment>
<dbReference type="RefSeq" id="WP_343855719.1">
    <property type="nucleotide sequence ID" value="NZ_BAAACX010000001.1"/>
</dbReference>
<protein>
    <submittedName>
        <fullName evidence="1">Uncharacterized protein</fullName>
    </submittedName>
</protein>
<accession>A0ABP3HNW2</accession>
<keyword evidence="2" id="KW-1185">Reference proteome</keyword>
<name>A0ABP3HNW2_9BACL</name>
<dbReference type="EMBL" id="BAAACX010000001">
    <property type="protein sequence ID" value="GAA0373105.1"/>
    <property type="molecule type" value="Genomic_DNA"/>
</dbReference>
<reference evidence="2" key="1">
    <citation type="journal article" date="2019" name="Int. J. Syst. Evol. Microbiol.">
        <title>The Global Catalogue of Microorganisms (GCM) 10K type strain sequencing project: providing services to taxonomists for standard genome sequencing and annotation.</title>
        <authorList>
            <consortium name="The Broad Institute Genomics Platform"/>
            <consortium name="The Broad Institute Genome Sequencing Center for Infectious Disease"/>
            <person name="Wu L."/>
            <person name="Ma J."/>
        </authorList>
    </citation>
    <scope>NUCLEOTIDE SEQUENCE [LARGE SCALE GENOMIC DNA]</scope>
    <source>
        <strain evidence="2">JCM 12774</strain>
    </source>
</reference>
<gene>
    <name evidence="1" type="ORF">GCM10008933_00090</name>
</gene>
<sequence>MISDGTPEYRFTPPGPRDEPKVVGECAWCGGEIYEGDEVTEMYTHYHTVHADCEHAYIESCTIKERGVVGADGTIE</sequence>
<proteinExistence type="predicted"/>
<organism evidence="1 2">
    <name type="scientific">Paenibacillus motobuensis</name>
    <dbReference type="NCBI Taxonomy" id="295324"/>
    <lineage>
        <taxon>Bacteria</taxon>
        <taxon>Bacillati</taxon>
        <taxon>Bacillota</taxon>
        <taxon>Bacilli</taxon>
        <taxon>Bacillales</taxon>
        <taxon>Paenibacillaceae</taxon>
        <taxon>Paenibacillus</taxon>
    </lineage>
</organism>
<evidence type="ECO:0000313" key="2">
    <source>
        <dbReference type="Proteomes" id="UP001500340"/>
    </source>
</evidence>
<evidence type="ECO:0000313" key="1">
    <source>
        <dbReference type="EMBL" id="GAA0373105.1"/>
    </source>
</evidence>
<dbReference type="Proteomes" id="UP001500340">
    <property type="component" value="Unassembled WGS sequence"/>
</dbReference>